<dbReference type="Pfam" id="PF00583">
    <property type="entry name" value="Acetyltransf_1"/>
    <property type="match status" value="1"/>
</dbReference>
<name>A0ABT8G3L3_9MICO</name>
<dbReference type="InterPro" id="IPR016181">
    <property type="entry name" value="Acyl_CoA_acyltransferase"/>
</dbReference>
<comment type="caution">
    <text evidence="2">The sequence shown here is derived from an EMBL/GenBank/DDBJ whole genome shotgun (WGS) entry which is preliminary data.</text>
</comment>
<accession>A0ABT8G3L3</accession>
<reference evidence="2" key="1">
    <citation type="submission" date="2023-06" db="EMBL/GenBank/DDBJ databases">
        <title>SYSU T00b26.</title>
        <authorList>
            <person name="Gao L."/>
            <person name="Fang B.-Z."/>
            <person name="Li W.-J."/>
        </authorList>
    </citation>
    <scope>NUCLEOTIDE SEQUENCE</scope>
    <source>
        <strain evidence="2">SYSU T00b26</strain>
    </source>
</reference>
<keyword evidence="3" id="KW-1185">Reference proteome</keyword>
<dbReference type="SUPFAM" id="SSF55729">
    <property type="entry name" value="Acyl-CoA N-acyltransferases (Nat)"/>
    <property type="match status" value="1"/>
</dbReference>
<dbReference type="Proteomes" id="UP001172738">
    <property type="component" value="Unassembled WGS sequence"/>
</dbReference>
<dbReference type="RefSeq" id="WP_301129541.1">
    <property type="nucleotide sequence ID" value="NZ_JAUHPV010000007.1"/>
</dbReference>
<dbReference type="EMBL" id="JAUHPV010000007">
    <property type="protein sequence ID" value="MDN4473731.1"/>
    <property type="molecule type" value="Genomic_DNA"/>
</dbReference>
<evidence type="ECO:0000313" key="2">
    <source>
        <dbReference type="EMBL" id="MDN4473731.1"/>
    </source>
</evidence>
<sequence>MALFADEAEHFWLSPYQGESLVDTVDLHLLVNPDLRADRPVEILGRPHHAPQVSVAPQVADAAGFRDDHPVDAHEARARIASAGYELTDPDLVYLFRTSIRTIVENETPPTTIRLLRDRDADVFAAFLEPISEEDIDLAYVELDHWAVMGAFEGDDLAAAASAYPWGGGPMADIGVLTSPWHRSRGHGRRVVRALAAHCWQHGYEPQYRTQPDNVASQSSALAAGLEHFGDWECVPLGTD</sequence>
<protein>
    <submittedName>
        <fullName evidence="2">GNAT family N-acetyltransferase</fullName>
    </submittedName>
</protein>
<evidence type="ECO:0000259" key="1">
    <source>
        <dbReference type="PROSITE" id="PS51186"/>
    </source>
</evidence>
<dbReference type="InterPro" id="IPR000182">
    <property type="entry name" value="GNAT_dom"/>
</dbReference>
<evidence type="ECO:0000313" key="3">
    <source>
        <dbReference type="Proteomes" id="UP001172738"/>
    </source>
</evidence>
<organism evidence="2 3">
    <name type="scientific">Demequina zhanjiangensis</name>
    <dbReference type="NCBI Taxonomy" id="3051659"/>
    <lineage>
        <taxon>Bacteria</taxon>
        <taxon>Bacillati</taxon>
        <taxon>Actinomycetota</taxon>
        <taxon>Actinomycetes</taxon>
        <taxon>Micrococcales</taxon>
        <taxon>Demequinaceae</taxon>
        <taxon>Demequina</taxon>
    </lineage>
</organism>
<dbReference type="PROSITE" id="PS51186">
    <property type="entry name" value="GNAT"/>
    <property type="match status" value="1"/>
</dbReference>
<gene>
    <name evidence="2" type="ORF">QQX04_12065</name>
</gene>
<feature type="domain" description="N-acetyltransferase" evidence="1">
    <location>
        <begin position="111"/>
        <end position="240"/>
    </location>
</feature>
<dbReference type="Gene3D" id="3.40.630.30">
    <property type="match status" value="1"/>
</dbReference>
<proteinExistence type="predicted"/>